<reference evidence="8 9" key="1">
    <citation type="submission" date="2014-09" db="EMBL/GenBank/DDBJ databases">
        <title>Complete genome sequence of Endomicrobium proavitum.</title>
        <authorList>
            <person name="Zheng H."/>
        </authorList>
    </citation>
    <scope>NUCLEOTIDE SEQUENCE [LARGE SCALE GENOMIC DNA]</scope>
    <source>
        <strain evidence="8 9">Rsa215</strain>
    </source>
</reference>
<dbReference type="OrthoDB" id="9808036at2"/>
<dbReference type="SUPFAM" id="SSF52313">
    <property type="entry name" value="Ribosomal protein S2"/>
    <property type="match status" value="1"/>
</dbReference>
<dbReference type="STRING" id="1408281.Epro_0268"/>
<dbReference type="KEGG" id="epo:Epro_0268"/>
<dbReference type="GO" id="GO:0003735">
    <property type="term" value="F:structural constituent of ribosome"/>
    <property type="evidence" value="ECO:0007669"/>
    <property type="project" value="InterPro"/>
</dbReference>
<dbReference type="Proteomes" id="UP000035337">
    <property type="component" value="Chromosome"/>
</dbReference>
<keyword evidence="2 5" id="KW-0689">Ribosomal protein</keyword>
<evidence type="ECO:0000256" key="5">
    <source>
        <dbReference type="HAMAP-Rule" id="MF_00291"/>
    </source>
</evidence>
<dbReference type="GO" id="GO:0022627">
    <property type="term" value="C:cytosolic small ribosomal subunit"/>
    <property type="evidence" value="ECO:0007669"/>
    <property type="project" value="TreeGrafter"/>
</dbReference>
<dbReference type="CDD" id="cd01425">
    <property type="entry name" value="RPS2"/>
    <property type="match status" value="1"/>
</dbReference>
<comment type="similarity">
    <text evidence="1 5 6">Belongs to the universal ribosomal protein uS2 family.</text>
</comment>
<dbReference type="HAMAP" id="MF_00291_B">
    <property type="entry name" value="Ribosomal_uS2_B"/>
    <property type="match status" value="1"/>
</dbReference>
<keyword evidence="3 5" id="KW-0687">Ribonucleoprotein</keyword>
<dbReference type="PANTHER" id="PTHR12534:SF0">
    <property type="entry name" value="SMALL RIBOSOMAL SUBUNIT PROTEIN US2M"/>
    <property type="match status" value="1"/>
</dbReference>
<evidence type="ECO:0000256" key="3">
    <source>
        <dbReference type="ARBA" id="ARBA00023274"/>
    </source>
</evidence>
<name>A0A0G3WIE8_9BACT</name>
<dbReference type="EMBL" id="CP009498">
    <property type="protein sequence ID" value="AKL97647.1"/>
    <property type="molecule type" value="Genomic_DNA"/>
</dbReference>
<dbReference type="PRINTS" id="PR00395">
    <property type="entry name" value="RIBOSOMALS2"/>
</dbReference>
<dbReference type="RefSeq" id="WP_052569877.1">
    <property type="nucleotide sequence ID" value="NZ_CP009498.1"/>
</dbReference>
<protein>
    <recommendedName>
        <fullName evidence="4 5">Small ribosomal subunit protein uS2</fullName>
    </recommendedName>
</protein>
<organism evidence="8 9">
    <name type="scientific">Endomicrobium proavitum</name>
    <dbReference type="NCBI Taxonomy" id="1408281"/>
    <lineage>
        <taxon>Bacteria</taxon>
        <taxon>Pseudomonadati</taxon>
        <taxon>Elusimicrobiota</taxon>
        <taxon>Endomicrobiia</taxon>
        <taxon>Endomicrobiales</taxon>
        <taxon>Endomicrobiaceae</taxon>
        <taxon>Endomicrobium</taxon>
    </lineage>
</organism>
<dbReference type="GO" id="GO:0006412">
    <property type="term" value="P:translation"/>
    <property type="evidence" value="ECO:0007669"/>
    <property type="project" value="UniProtKB-UniRule"/>
</dbReference>
<gene>
    <name evidence="5 8" type="primary">rpsB</name>
    <name evidence="8" type="ORF">Epro_0268</name>
</gene>
<feature type="compositionally biased region" description="Low complexity" evidence="7">
    <location>
        <begin position="237"/>
        <end position="254"/>
    </location>
</feature>
<dbReference type="Gene3D" id="1.10.287.610">
    <property type="entry name" value="Helix hairpin bin"/>
    <property type="match status" value="1"/>
</dbReference>
<dbReference type="Gene3D" id="3.40.50.10490">
    <property type="entry name" value="Glucose-6-phosphate isomerase like protein, domain 1"/>
    <property type="match status" value="1"/>
</dbReference>
<dbReference type="NCBIfam" id="TIGR01011">
    <property type="entry name" value="rpsB_bact"/>
    <property type="match status" value="1"/>
</dbReference>
<dbReference type="PROSITE" id="PS00962">
    <property type="entry name" value="RIBOSOMAL_S2_1"/>
    <property type="match status" value="1"/>
</dbReference>
<keyword evidence="9" id="KW-1185">Reference proteome</keyword>
<dbReference type="AlphaFoldDB" id="A0A0G3WIE8"/>
<evidence type="ECO:0000313" key="8">
    <source>
        <dbReference type="EMBL" id="AKL97647.1"/>
    </source>
</evidence>
<dbReference type="InterPro" id="IPR018130">
    <property type="entry name" value="Ribosomal_uS2_CS"/>
</dbReference>
<evidence type="ECO:0000256" key="2">
    <source>
        <dbReference type="ARBA" id="ARBA00022980"/>
    </source>
</evidence>
<evidence type="ECO:0000256" key="1">
    <source>
        <dbReference type="ARBA" id="ARBA00006242"/>
    </source>
</evidence>
<dbReference type="PATRIC" id="fig|1408281.3.peg.278"/>
<evidence type="ECO:0000256" key="4">
    <source>
        <dbReference type="ARBA" id="ARBA00035256"/>
    </source>
</evidence>
<evidence type="ECO:0000256" key="7">
    <source>
        <dbReference type="SAM" id="MobiDB-lite"/>
    </source>
</evidence>
<evidence type="ECO:0000313" key="9">
    <source>
        <dbReference type="Proteomes" id="UP000035337"/>
    </source>
</evidence>
<dbReference type="PANTHER" id="PTHR12534">
    <property type="entry name" value="30S RIBOSOMAL PROTEIN S2 PROKARYOTIC AND ORGANELLAR"/>
    <property type="match status" value="1"/>
</dbReference>
<evidence type="ECO:0000256" key="6">
    <source>
        <dbReference type="RuleBase" id="RU003631"/>
    </source>
</evidence>
<proteinExistence type="inferred from homology"/>
<sequence>MANITMKALLEAGVHFGHQTRRWNPKMAKYIFGTRNKIHIIDLQKTLKELKKNYKVVRDYVAEGREIIFVGTKKQAQQPIKEEAQRCGAFFVSERWLGGTLTNFETLKKSIARYREIEKMKEEGVFKLLSKKEQSQIEKERIKLNKSLEGLRDMVKLPGLMFIIDPHEESTAVSEARKLNIPIVAVCDTNCDPDVIDHVIPGNDDAIRAVKLFCSIVADAVLEGKGVTEKKEEGEDGAAAPAAQAVSSDAVQSETKTEGEAK</sequence>
<feature type="region of interest" description="Disordered" evidence="7">
    <location>
        <begin position="226"/>
        <end position="262"/>
    </location>
</feature>
<dbReference type="InterPro" id="IPR001865">
    <property type="entry name" value="Ribosomal_uS2"/>
</dbReference>
<dbReference type="InterPro" id="IPR023591">
    <property type="entry name" value="Ribosomal_uS2_flav_dom_sf"/>
</dbReference>
<dbReference type="Pfam" id="PF00318">
    <property type="entry name" value="Ribosomal_S2"/>
    <property type="match status" value="1"/>
</dbReference>
<accession>A0A0G3WIE8</accession>
<dbReference type="PROSITE" id="PS00963">
    <property type="entry name" value="RIBOSOMAL_S2_2"/>
    <property type="match status" value="1"/>
</dbReference>
<dbReference type="InterPro" id="IPR005706">
    <property type="entry name" value="Ribosomal_uS2_bac/mit/plastid"/>
</dbReference>